<proteinExistence type="predicted"/>
<protein>
    <submittedName>
        <fullName evidence="1">Late embryogenesis abundant protein</fullName>
    </submittedName>
</protein>
<dbReference type="EMBL" id="CM045771">
    <property type="protein sequence ID" value="KAI7987016.1"/>
    <property type="molecule type" value="Genomic_DNA"/>
</dbReference>
<dbReference type="Proteomes" id="UP001060215">
    <property type="component" value="Chromosome 14"/>
</dbReference>
<evidence type="ECO:0000313" key="2">
    <source>
        <dbReference type="Proteomes" id="UP001060215"/>
    </source>
</evidence>
<sequence>MTEMEQIKPLAPSSHRIIFEDDHAISMELKKHRSLKFIKCCGCIVALVLILSVTLLVLIFTVLKVKEPEMKMNSMMVQGLDRVKPTTNLTVIVDVSVKNPNVASFKFTNSTTSIYYGGMVVGEGRNPPGIAKARRTLRMNVTIDVILEKVVGVERFSSDWSSGTLLMSSYTMVDGRVKIIGVFKKHVVVKMNCTMTVNITSRGIQDQNCKHSVLL</sequence>
<reference evidence="1 2" key="1">
    <citation type="journal article" date="2022" name="Plant J.">
        <title>Chromosome-level genome of Camellia lanceoleosa provides a valuable resource for understanding genome evolution and self-incompatibility.</title>
        <authorList>
            <person name="Gong W."/>
            <person name="Xiao S."/>
            <person name="Wang L."/>
            <person name="Liao Z."/>
            <person name="Chang Y."/>
            <person name="Mo W."/>
            <person name="Hu G."/>
            <person name="Li W."/>
            <person name="Zhao G."/>
            <person name="Zhu H."/>
            <person name="Hu X."/>
            <person name="Ji K."/>
            <person name="Xiang X."/>
            <person name="Song Q."/>
            <person name="Yuan D."/>
            <person name="Jin S."/>
            <person name="Zhang L."/>
        </authorList>
    </citation>
    <scope>NUCLEOTIDE SEQUENCE [LARGE SCALE GENOMIC DNA]</scope>
    <source>
        <strain evidence="1">SQ_2022a</strain>
    </source>
</reference>
<name>A0ACC0FGB5_9ERIC</name>
<organism evidence="1 2">
    <name type="scientific">Camellia lanceoleosa</name>
    <dbReference type="NCBI Taxonomy" id="1840588"/>
    <lineage>
        <taxon>Eukaryota</taxon>
        <taxon>Viridiplantae</taxon>
        <taxon>Streptophyta</taxon>
        <taxon>Embryophyta</taxon>
        <taxon>Tracheophyta</taxon>
        <taxon>Spermatophyta</taxon>
        <taxon>Magnoliopsida</taxon>
        <taxon>eudicotyledons</taxon>
        <taxon>Gunneridae</taxon>
        <taxon>Pentapetalae</taxon>
        <taxon>asterids</taxon>
        <taxon>Ericales</taxon>
        <taxon>Theaceae</taxon>
        <taxon>Camellia</taxon>
    </lineage>
</organism>
<evidence type="ECO:0000313" key="1">
    <source>
        <dbReference type="EMBL" id="KAI7987016.1"/>
    </source>
</evidence>
<keyword evidence="2" id="KW-1185">Reference proteome</keyword>
<comment type="caution">
    <text evidence="1">The sequence shown here is derived from an EMBL/GenBank/DDBJ whole genome shotgun (WGS) entry which is preliminary data.</text>
</comment>
<accession>A0ACC0FGB5</accession>
<gene>
    <name evidence="1" type="ORF">LOK49_LG13G01090</name>
</gene>